<evidence type="ECO:0000313" key="3">
    <source>
        <dbReference type="EMBL" id="ONH71325.1"/>
    </source>
</evidence>
<dbReference type="EMBL" id="MQVM01000037">
    <property type="protein sequence ID" value="ONH71325.1"/>
    <property type="molecule type" value="Genomic_DNA"/>
</dbReference>
<dbReference type="PANTHER" id="PTHR28142">
    <property type="entry name" value="MITOCHONDRIAL INNER MEMBRANE I-AAA PROTEASE SUPERCOMPLEX SUBUNIT MGR3-RELATED"/>
    <property type="match status" value="1"/>
</dbReference>
<dbReference type="GO" id="GO:0051787">
    <property type="term" value="F:misfolded protein binding"/>
    <property type="evidence" value="ECO:0007669"/>
    <property type="project" value="TreeGrafter"/>
</dbReference>
<gene>
    <name evidence="3" type="ORF">BOH78_4572</name>
    <name evidence="2" type="ORF">JL09_g3950</name>
</gene>
<evidence type="ECO:0000256" key="1">
    <source>
        <dbReference type="SAM" id="Phobius"/>
    </source>
</evidence>
<dbReference type="HOGENOM" id="CLU_649011_0_0_1"/>
<dbReference type="Proteomes" id="UP000029867">
    <property type="component" value="Unassembled WGS sequence"/>
</dbReference>
<dbReference type="PANTHER" id="PTHR28142:SF1">
    <property type="entry name" value="MITOCHONDRIAL INNER MEMBRANE I-AAA PROTEASE SUPERCOMPLEX SUBUNIT MGR3-RELATED"/>
    <property type="match status" value="1"/>
</dbReference>
<dbReference type="InterPro" id="IPR011990">
    <property type="entry name" value="TPR-like_helical_dom_sf"/>
</dbReference>
<dbReference type="GO" id="GO:0031942">
    <property type="term" value="C:i-AAA complex"/>
    <property type="evidence" value="ECO:0007669"/>
    <property type="project" value="TreeGrafter"/>
</dbReference>
<name>A0A099NWH3_PICKU</name>
<dbReference type="InterPro" id="IPR040201">
    <property type="entry name" value="Mrg3-like"/>
</dbReference>
<protein>
    <submittedName>
        <fullName evidence="3">Protein MRG3-like</fullName>
    </submittedName>
</protein>
<sequence length="423" mass="50471">MRRSCILFRQPAKLVNKYIPPSERAIREYKKYQEEKNRKQKYGKYIQYGVLSLVGSAVLMYYWQPWNPYSTDVSKELRKGLWEERDGKDDYLNALKHYQLALKQSQAEGMDQLSLKYTGIVLKIAEMYEHLNMMDKLIGTYHNLSNFIFEHLIRNNIDKENPERDLLIDRDLIVITRWSMLRQKSKDKDWKNEIQTEIRDRMEFIENYELTERLPWLQIKDKDSEFNIFELMDIWAFRKNKLFSKEELKKQWIDKHVQSKDGQEFLKCWDLFRSYEKKEWPVWISSYLKLRDYFGMFELSTGNSLNAIKILQSNIIWLTIAGIEDAVNGPTQFLNLASAWFQYGQSANSPKAYKNSELIYKKLISIVNQEDPILPITYYSLGVLYLQTNRRDDALRAFDTAKSKAVDLDQIQIIDKIDDELLK</sequence>
<dbReference type="EMBL" id="JQFK01000049">
    <property type="protein sequence ID" value="KGK36920.1"/>
    <property type="molecule type" value="Genomic_DNA"/>
</dbReference>
<keyword evidence="1" id="KW-0472">Membrane</keyword>
<keyword evidence="1" id="KW-1133">Transmembrane helix</keyword>
<reference evidence="3" key="4">
    <citation type="submission" date="2017-01" db="EMBL/GenBank/DDBJ databases">
        <authorList>
            <person name="Mah S.A."/>
            <person name="Swanson W.J."/>
            <person name="Moy G.W."/>
            <person name="Vacquier V.D."/>
        </authorList>
    </citation>
    <scope>NUCLEOTIDE SEQUENCE [LARGE SCALE GENOMIC DNA]</scope>
    <source>
        <strain evidence="3">129</strain>
    </source>
</reference>
<accession>A0A099NWH3</accession>
<reference evidence="2" key="2">
    <citation type="submission" date="2014-08" db="EMBL/GenBank/DDBJ databases">
        <title>Exploiting Issatchenkia orientalis SD108 for Succinic Acid Production.</title>
        <authorList>
            <person name="Xiao H."/>
            <person name="Shao Z."/>
            <person name="Jiang Y."/>
            <person name="Dole S."/>
            <person name="Zhao H."/>
        </authorList>
    </citation>
    <scope>NUCLEOTIDE SEQUENCE [LARGE SCALE GENOMIC DNA]</scope>
    <source>
        <strain evidence="2">SD108</strain>
    </source>
</reference>
<dbReference type="VEuPathDB" id="FungiDB:C5L36_0D00100"/>
<dbReference type="GO" id="GO:0006515">
    <property type="term" value="P:protein quality control for misfolded or incompletely synthesized proteins"/>
    <property type="evidence" value="ECO:0007669"/>
    <property type="project" value="TreeGrafter"/>
</dbReference>
<reference evidence="4" key="1">
    <citation type="journal article" date="2014" name="Microb. Cell Fact.">
        <title>Exploiting Issatchenkia orientalis SD108 for succinic acid production.</title>
        <authorList>
            <person name="Xiao H."/>
            <person name="Shao Z."/>
            <person name="Jiang Y."/>
            <person name="Dole S."/>
            <person name="Zhao H."/>
        </authorList>
    </citation>
    <scope>NUCLEOTIDE SEQUENCE [LARGE SCALE GENOMIC DNA]</scope>
    <source>
        <strain evidence="4">SD108</strain>
    </source>
</reference>
<evidence type="ECO:0000313" key="4">
    <source>
        <dbReference type="Proteomes" id="UP000029867"/>
    </source>
</evidence>
<dbReference type="Proteomes" id="UP000189274">
    <property type="component" value="Unassembled WGS sequence"/>
</dbReference>
<feature type="transmembrane region" description="Helical" evidence="1">
    <location>
        <begin position="45"/>
        <end position="63"/>
    </location>
</feature>
<keyword evidence="1" id="KW-0812">Transmembrane</keyword>
<organism evidence="2 4">
    <name type="scientific">Pichia kudriavzevii</name>
    <name type="common">Yeast</name>
    <name type="synonym">Issatchenkia orientalis</name>
    <dbReference type="NCBI Taxonomy" id="4909"/>
    <lineage>
        <taxon>Eukaryota</taxon>
        <taxon>Fungi</taxon>
        <taxon>Dikarya</taxon>
        <taxon>Ascomycota</taxon>
        <taxon>Saccharomycotina</taxon>
        <taxon>Pichiomycetes</taxon>
        <taxon>Pichiales</taxon>
        <taxon>Pichiaceae</taxon>
        <taxon>Pichia</taxon>
    </lineage>
</organism>
<dbReference type="Gene3D" id="1.25.40.10">
    <property type="entry name" value="Tetratricopeptide repeat domain"/>
    <property type="match status" value="1"/>
</dbReference>
<comment type="caution">
    <text evidence="2">The sequence shown here is derived from an EMBL/GenBank/DDBJ whole genome shotgun (WGS) entry which is preliminary data.</text>
</comment>
<dbReference type="CDD" id="cd24145">
    <property type="entry name" value="Mgr3-like"/>
    <property type="match status" value="1"/>
</dbReference>
<evidence type="ECO:0000313" key="5">
    <source>
        <dbReference type="Proteomes" id="UP000189274"/>
    </source>
</evidence>
<proteinExistence type="predicted"/>
<evidence type="ECO:0000313" key="2">
    <source>
        <dbReference type="EMBL" id="KGK36920.1"/>
    </source>
</evidence>
<dbReference type="SUPFAM" id="SSF81901">
    <property type="entry name" value="HCP-like"/>
    <property type="match status" value="1"/>
</dbReference>
<reference evidence="5" key="3">
    <citation type="journal article" date="2017" name="Genome Announc.">
        <title>Genome sequences of Cyberlindnera fabianii 65, Pichia kudriavzevii 129, and Saccharomyces cerevisiae 131 isolated from fermented masau fruits in Zimbabwe.</title>
        <authorList>
            <person name="van Rijswijck I.M.H."/>
            <person name="Derks M.F.L."/>
            <person name="Abee T."/>
            <person name="de Ridder D."/>
            <person name="Smid E.J."/>
        </authorList>
    </citation>
    <scope>NUCLEOTIDE SEQUENCE [LARGE SCALE GENOMIC DNA]</scope>
    <source>
        <strain evidence="5">129</strain>
    </source>
</reference>
<dbReference type="AlphaFoldDB" id="A0A099NWH3"/>